<dbReference type="AlphaFoldDB" id="A0AA88KL81"/>
<feature type="region of interest" description="Disordered" evidence="1">
    <location>
        <begin position="72"/>
        <end position="97"/>
    </location>
</feature>
<dbReference type="RefSeq" id="XP_044550460.1">
    <property type="nucleotide sequence ID" value="XM_044691606.1"/>
</dbReference>
<feature type="compositionally biased region" description="Low complexity" evidence="1">
    <location>
        <begin position="1"/>
        <end position="14"/>
    </location>
</feature>
<comment type="caution">
    <text evidence="2">The sequence shown here is derived from an EMBL/GenBank/DDBJ whole genome shotgun (WGS) entry which is preliminary data.</text>
</comment>
<proteinExistence type="predicted"/>
<reference evidence="2 3" key="1">
    <citation type="journal article" date="2018" name="BMC Genomics">
        <title>The genome of Naegleria lovaniensis, the basis for a comparative approach to unravel pathogenicity factors of the human pathogenic amoeba N. fowleri.</title>
        <authorList>
            <person name="Liechti N."/>
            <person name="Schurch N."/>
            <person name="Bruggmann R."/>
            <person name="Wittwer M."/>
        </authorList>
    </citation>
    <scope>NUCLEOTIDE SEQUENCE [LARGE SCALE GENOMIC DNA]</scope>
    <source>
        <strain evidence="2 3">ATCC 30569</strain>
    </source>
</reference>
<evidence type="ECO:0000313" key="3">
    <source>
        <dbReference type="Proteomes" id="UP000816034"/>
    </source>
</evidence>
<dbReference type="EMBL" id="PYSW02000015">
    <property type="protein sequence ID" value="KAG2386468.1"/>
    <property type="molecule type" value="Genomic_DNA"/>
</dbReference>
<sequence>MFHNTTNSNVTTSSPHSELIKKSDNQEKKQKQNYNENSIVKFYWMNGYLLLVEYLLYLEDVEEEEELLMNMHESASHSSHKDGKKHNAHQSASASPEKAMVSSFETIEDILMRVDLKEKRKHVPKFIEAFENNCIDFGFELFGHFTQKDSKRIDPMSALFCRNPTKEAFLLFTQERIHSTLSETSQFSKRIDLDSARELRNKFIEKTFLKVTTSTAESRAQFPSELKTREKKTEFLLNICNSFIEGRHNEHLEPYFQKFFGGYVSSRNNTFANERLGTVALVHDTPTNSSISNTSIQRDINIAKRLVSACIRNIMILYFIQNIFSSSRIETEEDESIPSTNNFYKSKDYRVVIRQMLLVISLIDINVALRDMVKETLQQEVQHHRSTVQQPLEKTLHQLVHEKLLSSYTYLNSQVKRQMELHGYGSKGVDILTRDVLFWIFKIFNALKVMDKNEKEKIKQEQDKITNEEFIEEPKDWAHSDTFKLNIVQKIMTDISEATEDRKSNVVDAIYSDPTTHWRNFVHLYPCQELEEEFPLDDIISQCSHLMHVQSKTSHL</sequence>
<evidence type="ECO:0000256" key="1">
    <source>
        <dbReference type="SAM" id="MobiDB-lite"/>
    </source>
</evidence>
<evidence type="ECO:0000313" key="2">
    <source>
        <dbReference type="EMBL" id="KAG2386468.1"/>
    </source>
</evidence>
<keyword evidence="3" id="KW-1185">Reference proteome</keyword>
<organism evidence="2 3">
    <name type="scientific">Naegleria lovaniensis</name>
    <name type="common">Amoeba</name>
    <dbReference type="NCBI Taxonomy" id="51637"/>
    <lineage>
        <taxon>Eukaryota</taxon>
        <taxon>Discoba</taxon>
        <taxon>Heterolobosea</taxon>
        <taxon>Tetramitia</taxon>
        <taxon>Eutetramitia</taxon>
        <taxon>Vahlkampfiidae</taxon>
        <taxon>Naegleria</taxon>
    </lineage>
</organism>
<feature type="compositionally biased region" description="Basic and acidic residues" evidence="1">
    <location>
        <begin position="18"/>
        <end position="30"/>
    </location>
</feature>
<name>A0AA88KL81_NAELO</name>
<feature type="region of interest" description="Disordered" evidence="1">
    <location>
        <begin position="1"/>
        <end position="31"/>
    </location>
</feature>
<protein>
    <submittedName>
        <fullName evidence="2">Uncharacterized protein</fullName>
    </submittedName>
</protein>
<gene>
    <name evidence="2" type="ORF">C9374_002212</name>
</gene>
<dbReference type="GeneID" id="68094668"/>
<accession>A0AA88KL81</accession>
<dbReference type="Proteomes" id="UP000816034">
    <property type="component" value="Unassembled WGS sequence"/>
</dbReference>